<feature type="compositionally biased region" description="Polar residues" evidence="4">
    <location>
        <begin position="189"/>
        <end position="204"/>
    </location>
</feature>
<proteinExistence type="predicted"/>
<feature type="domain" description="Prohead serine protease" evidence="5">
    <location>
        <begin position="51"/>
        <end position="155"/>
    </location>
</feature>
<reference evidence="8" key="2">
    <citation type="submission" date="2023-02" db="EMBL/GenBank/DDBJ databases">
        <title>Pectobacterium carotovorum subsp. carotovorum NBRC 12380.</title>
        <authorList>
            <person name="Ichikawa N."/>
            <person name="Sato H."/>
            <person name="Tonouchi N."/>
        </authorList>
    </citation>
    <scope>NUCLEOTIDE SEQUENCE</scope>
    <source>
        <strain evidence="8">NBRC 12380</strain>
    </source>
</reference>
<accession>A0AAI9KWT2</accession>
<dbReference type="EMBL" id="BRLF01000001">
    <property type="protein sequence ID" value="GKX45265.1"/>
    <property type="molecule type" value="Genomic_DNA"/>
</dbReference>
<gene>
    <name evidence="8" type="ORF">Pcaca03_00170</name>
    <name evidence="7" type="ORF">SOASR016_00170</name>
</gene>
<evidence type="ECO:0000256" key="3">
    <source>
        <dbReference type="ARBA" id="ARBA00022801"/>
    </source>
</evidence>
<protein>
    <recommendedName>
        <fullName evidence="11">Phage major capsid protein</fullName>
    </recommendedName>
</protein>
<evidence type="ECO:0000259" key="5">
    <source>
        <dbReference type="Pfam" id="PF04586"/>
    </source>
</evidence>
<evidence type="ECO:0008006" key="11">
    <source>
        <dbReference type="Google" id="ProtNLM"/>
    </source>
</evidence>
<sequence length="572" mass="64337">MELKKKNQTREINLSSDDISDRTVMLSFSSETPVKREINGQIYNEILLHGMQNVDLSRLQNDAALLFNHDLDSLIGVVESVSIDTDKVGRALVRFSEYGLGQEKYNQVQEGILNKVSVGYEIHDYEFRNNDLLITRWTPYEVSLVSVPADDKVGVGRSIESDDEVLEYIKNTPELLKKLQEHEEESVTDNDVSTEPAEESNNTDTDNEQDTSTEFEDINKEEARIHEINSMGKVFGIEQRIVQDAINNKKSVEEFKRQMTFKEEIQMENFSLQNTIRSLITGERTAGEYNNHGVVLPVSALQRTSTSPSSGGTLIQSTIQYDSFIDVVRQNSVLKNFPVKIFRGLEGDGNLELPMLYDDFTAGSGFVDEDTAAVDSNAVFQNIVLTPRTFSTGVYLTRLLQKSTEAAERHLTETIISGSAEKIERAVFSKILTNAMKETIKVADLTYERITKLIGDIGDMKVSSDKLSIVMSPSLKAKLKAIRITPEQFLIDSDNRMLGIPVYEYVFAAADRDQFIIGDFSQVVFAEWSQLAIDRDDTTSRAKGGVHLRVFADIDFNITRPEYFTAVKVTTA</sequence>
<evidence type="ECO:0000313" key="7">
    <source>
        <dbReference type="EMBL" id="GKX45265.1"/>
    </source>
</evidence>
<dbReference type="RefSeq" id="WP_261865160.1">
    <property type="nucleotide sequence ID" value="NZ_BRLF01000001.1"/>
</dbReference>
<name>A0AAI9KWT2_PECCC</name>
<comment type="caution">
    <text evidence="8">The sequence shown here is derived from an EMBL/GenBank/DDBJ whole genome shotgun (WGS) entry which is preliminary data.</text>
</comment>
<evidence type="ECO:0000256" key="1">
    <source>
        <dbReference type="ARBA" id="ARBA00022612"/>
    </source>
</evidence>
<dbReference type="Pfam" id="PF05065">
    <property type="entry name" value="Phage_capsid"/>
    <property type="match status" value="1"/>
</dbReference>
<evidence type="ECO:0000256" key="2">
    <source>
        <dbReference type="ARBA" id="ARBA00022670"/>
    </source>
</evidence>
<organism evidence="8 10">
    <name type="scientific">Pectobacterium carotovorum subsp. carotovorum</name>
    <name type="common">Erwinia carotovora subsp. carotovora</name>
    <dbReference type="NCBI Taxonomy" id="555"/>
    <lineage>
        <taxon>Bacteria</taxon>
        <taxon>Pseudomonadati</taxon>
        <taxon>Pseudomonadota</taxon>
        <taxon>Gammaproteobacteria</taxon>
        <taxon>Enterobacterales</taxon>
        <taxon>Pectobacteriaceae</taxon>
        <taxon>Pectobacterium</taxon>
    </lineage>
</organism>
<keyword evidence="3" id="KW-0378">Hydrolase</keyword>
<evidence type="ECO:0000313" key="10">
    <source>
        <dbReference type="Proteomes" id="UP001165145"/>
    </source>
</evidence>
<evidence type="ECO:0000256" key="4">
    <source>
        <dbReference type="SAM" id="MobiDB-lite"/>
    </source>
</evidence>
<dbReference type="GO" id="GO:0008233">
    <property type="term" value="F:peptidase activity"/>
    <property type="evidence" value="ECO:0007669"/>
    <property type="project" value="UniProtKB-KW"/>
</dbReference>
<dbReference type="Proteomes" id="UP001058167">
    <property type="component" value="Unassembled WGS sequence"/>
</dbReference>
<keyword evidence="9" id="KW-1185">Reference proteome</keyword>
<dbReference type="Proteomes" id="UP001165145">
    <property type="component" value="Unassembled WGS sequence"/>
</dbReference>
<feature type="domain" description="Phage capsid-like C-terminal" evidence="6">
    <location>
        <begin position="311"/>
        <end position="568"/>
    </location>
</feature>
<evidence type="ECO:0000313" key="8">
    <source>
        <dbReference type="EMBL" id="GLV67573.1"/>
    </source>
</evidence>
<dbReference type="SUPFAM" id="SSF56563">
    <property type="entry name" value="Major capsid protein gp5"/>
    <property type="match status" value="1"/>
</dbReference>
<dbReference type="EMBL" id="BSRL01000001">
    <property type="protein sequence ID" value="GLV67573.1"/>
    <property type="molecule type" value="Genomic_DNA"/>
</dbReference>
<evidence type="ECO:0000259" key="6">
    <source>
        <dbReference type="Pfam" id="PF05065"/>
    </source>
</evidence>
<dbReference type="InterPro" id="IPR054613">
    <property type="entry name" value="Peptidase_S78_dom"/>
</dbReference>
<dbReference type="Pfam" id="PF04586">
    <property type="entry name" value="Peptidase_S78"/>
    <property type="match status" value="1"/>
</dbReference>
<reference evidence="7" key="1">
    <citation type="submission" date="2022-06" db="EMBL/GenBank/DDBJ databases">
        <title>Draft genome sequences of Pectobacterium carotovorum subsp. carotovorum str. NBRC12380.</title>
        <authorList>
            <person name="Wakabayashi Y."/>
            <person name="Kojima K."/>
        </authorList>
    </citation>
    <scope>NUCLEOTIDE SEQUENCE</scope>
    <source>
        <strain evidence="7">NBRC 12380</strain>
    </source>
</reference>
<dbReference type="GO" id="GO:0006508">
    <property type="term" value="P:proteolysis"/>
    <property type="evidence" value="ECO:0007669"/>
    <property type="project" value="UniProtKB-KW"/>
</dbReference>
<feature type="region of interest" description="Disordered" evidence="4">
    <location>
        <begin position="180"/>
        <end position="213"/>
    </location>
</feature>
<dbReference type="AlphaFoldDB" id="A0AAI9KWT2"/>
<evidence type="ECO:0000313" key="9">
    <source>
        <dbReference type="Proteomes" id="UP001058167"/>
    </source>
</evidence>
<keyword evidence="2" id="KW-0645">Protease</keyword>
<dbReference type="InterPro" id="IPR054612">
    <property type="entry name" value="Phage_capsid-like_C"/>
</dbReference>
<keyword evidence="1" id="KW-1188">Viral release from host cell</keyword>